<evidence type="ECO:0000313" key="1">
    <source>
        <dbReference type="EMBL" id="KAI4869256.1"/>
    </source>
</evidence>
<proteinExistence type="predicted"/>
<organism evidence="1 2">
    <name type="scientific">Hypoxylon rubiginosum</name>
    <dbReference type="NCBI Taxonomy" id="110542"/>
    <lineage>
        <taxon>Eukaryota</taxon>
        <taxon>Fungi</taxon>
        <taxon>Dikarya</taxon>
        <taxon>Ascomycota</taxon>
        <taxon>Pezizomycotina</taxon>
        <taxon>Sordariomycetes</taxon>
        <taxon>Xylariomycetidae</taxon>
        <taxon>Xylariales</taxon>
        <taxon>Hypoxylaceae</taxon>
        <taxon>Hypoxylon</taxon>
    </lineage>
</organism>
<accession>A0ACB9ZBM5</accession>
<sequence>MDNTTRLMSDPDAVHASHLHDTIKELHTKVKEHEAALEELRSGPSARRGLQPHPPTAPWEIMKAAYDELASETPFTPYPESVLPALLALRKTHQTVEETKAYLASHKDSVEKTRRRLEVEKSNLEDQKALSQSLRNRIQSLQDGLESRMDMGPEDIAAERTDELKRKKKHYDKETSTLLKALRRFIDEHLAGMLAAEELGGPVVGDMMDIDGDDLAAGFSSQGKPKKAKDNPDQDKRQRRIDEIWGMQQEEDQPVREADNDSRDETAAAGAEMRNLTEELLNGLAQSDGDNSAAYVQLPRETAAARFLVRSKVAQFHPKDSTKLRLIDFGKDLDE</sequence>
<protein>
    <submittedName>
        <fullName evidence="1">Uncharacterized protein</fullName>
    </submittedName>
</protein>
<name>A0ACB9ZBM5_9PEZI</name>
<gene>
    <name evidence="1" type="ORF">F4820DRAFT_46223</name>
</gene>
<keyword evidence="2" id="KW-1185">Reference proteome</keyword>
<dbReference type="Proteomes" id="UP001497700">
    <property type="component" value="Unassembled WGS sequence"/>
</dbReference>
<reference evidence="1 2" key="1">
    <citation type="journal article" date="2022" name="New Phytol.">
        <title>Ecological generalism drives hyperdiversity of secondary metabolite gene clusters in xylarialean endophytes.</title>
        <authorList>
            <person name="Franco M.E.E."/>
            <person name="Wisecaver J.H."/>
            <person name="Arnold A.E."/>
            <person name="Ju Y.M."/>
            <person name="Slot J.C."/>
            <person name="Ahrendt S."/>
            <person name="Moore L.P."/>
            <person name="Eastman K.E."/>
            <person name="Scott K."/>
            <person name="Konkel Z."/>
            <person name="Mondo S.J."/>
            <person name="Kuo A."/>
            <person name="Hayes R.D."/>
            <person name="Haridas S."/>
            <person name="Andreopoulos B."/>
            <person name="Riley R."/>
            <person name="LaButti K."/>
            <person name="Pangilinan J."/>
            <person name="Lipzen A."/>
            <person name="Amirebrahimi M."/>
            <person name="Yan J."/>
            <person name="Adam C."/>
            <person name="Keymanesh K."/>
            <person name="Ng V."/>
            <person name="Louie K."/>
            <person name="Northen T."/>
            <person name="Drula E."/>
            <person name="Henrissat B."/>
            <person name="Hsieh H.M."/>
            <person name="Youens-Clark K."/>
            <person name="Lutzoni F."/>
            <person name="Miadlikowska J."/>
            <person name="Eastwood D.C."/>
            <person name="Hamelin R.C."/>
            <person name="Grigoriev I.V."/>
            <person name="U'Ren J.M."/>
        </authorList>
    </citation>
    <scope>NUCLEOTIDE SEQUENCE [LARGE SCALE GENOMIC DNA]</scope>
    <source>
        <strain evidence="1 2">CBS 119005</strain>
    </source>
</reference>
<dbReference type="EMBL" id="MU393432">
    <property type="protein sequence ID" value="KAI4869256.1"/>
    <property type="molecule type" value="Genomic_DNA"/>
</dbReference>
<evidence type="ECO:0000313" key="2">
    <source>
        <dbReference type="Proteomes" id="UP001497700"/>
    </source>
</evidence>
<comment type="caution">
    <text evidence="1">The sequence shown here is derived from an EMBL/GenBank/DDBJ whole genome shotgun (WGS) entry which is preliminary data.</text>
</comment>